<dbReference type="EMBL" id="KR029598">
    <property type="protein sequence ID" value="AKH47784.1"/>
    <property type="molecule type" value="Genomic_DNA"/>
</dbReference>
<reference evidence="1" key="2">
    <citation type="submission" date="2015-03" db="EMBL/GenBank/DDBJ databases">
        <authorList>
            <person name="Chow C.-E.T."/>
            <person name="Winget D.M."/>
            <person name="White R.A.III."/>
            <person name="Hallam S.J."/>
            <person name="Suttle C.A."/>
        </authorList>
    </citation>
    <scope>NUCLEOTIDE SEQUENCE</scope>
    <source>
        <strain evidence="1">Oxic1_3</strain>
    </source>
</reference>
<accession>A0A0F7L5G7</accession>
<evidence type="ECO:0000313" key="1">
    <source>
        <dbReference type="EMBL" id="AKH47784.1"/>
    </source>
</evidence>
<proteinExistence type="predicted"/>
<sequence>MKKYFYSLMDVCGRLINKWVTNTPMQSKSVTLKQEPLDTSKVVPKLNLSKVKSRTYVPRKRTTKFKVKYRGKCPVTEKINRTEMDAKKRANDNKFHNLTLRAYKCQYCPYWHLTHRKNKLSLH</sequence>
<name>A0A0F7L5G7_9VIRU</name>
<protein>
    <submittedName>
        <fullName evidence="1">Uncharacterized protein</fullName>
    </submittedName>
</protein>
<reference evidence="1" key="1">
    <citation type="journal article" date="2015" name="Front. Microbiol.">
        <title>Combining genomic sequencing methods to explore viral diversity and reveal potential virus-host interactions.</title>
        <authorList>
            <person name="Chow C.E."/>
            <person name="Winget D.M."/>
            <person name="White R.A.III."/>
            <person name="Hallam S.J."/>
            <person name="Suttle C.A."/>
        </authorList>
    </citation>
    <scope>NUCLEOTIDE SEQUENCE</scope>
    <source>
        <strain evidence="1">Oxic1_3</strain>
    </source>
</reference>
<organism evidence="1">
    <name type="scientific">uncultured marine virus</name>
    <dbReference type="NCBI Taxonomy" id="186617"/>
    <lineage>
        <taxon>Viruses</taxon>
        <taxon>environmental samples</taxon>
    </lineage>
</organism>